<dbReference type="EMBL" id="JAOJ01000003">
    <property type="protein sequence ID" value="EUA67310.1"/>
    <property type="molecule type" value="Genomic_DNA"/>
</dbReference>
<proteinExistence type="predicted"/>
<evidence type="ECO:0000313" key="2">
    <source>
        <dbReference type="Proteomes" id="UP000023351"/>
    </source>
</evidence>
<protein>
    <submittedName>
        <fullName evidence="1">Peptidase S9 prolyl oligopeptidase active site domain protein</fullName>
    </submittedName>
</protein>
<name>X8DIP6_9MYCO</name>
<gene>
    <name evidence="1" type="ORF">I540_5594</name>
</gene>
<dbReference type="AlphaFoldDB" id="X8DIP6"/>
<comment type="caution">
    <text evidence="1">The sequence shown here is derived from an EMBL/GenBank/DDBJ whole genome shotgun (WGS) entry which is preliminary data.</text>
</comment>
<reference evidence="1 2" key="1">
    <citation type="submission" date="2013-12" db="EMBL/GenBank/DDBJ databases">
        <authorList>
            <person name="Zelazny A."/>
            <person name="Olivier K."/>
            <person name="Holland S."/>
            <person name="Lenaerts A."/>
            <person name="Ordway D."/>
            <person name="DeGroote M.A."/>
            <person name="Parker T."/>
            <person name="Sizemore C."/>
            <person name="Tallon L.J."/>
            <person name="Sadzewicz L.K."/>
            <person name="Sengamalay N."/>
            <person name="Fraser C.M."/>
            <person name="Hine E."/>
            <person name="Shefchek K.A."/>
            <person name="Das S.P."/>
            <person name="Tettelin H."/>
        </authorList>
    </citation>
    <scope>NUCLEOTIDE SEQUENCE [LARGE SCALE GENOMIC DNA]</scope>
    <source>
        <strain evidence="1 2">1513</strain>
    </source>
</reference>
<dbReference type="Proteomes" id="UP000023351">
    <property type="component" value="Unassembled WGS sequence"/>
</dbReference>
<sequence>MVKADEGHGFLNPENQIDLHRATERFLAQHVGGRQVS</sequence>
<organism evidence="1 2">
    <name type="scientific">Mycobacteroides abscessus subsp. bolletii 1513</name>
    <dbReference type="NCBI Taxonomy" id="1299321"/>
    <lineage>
        <taxon>Bacteria</taxon>
        <taxon>Bacillati</taxon>
        <taxon>Actinomycetota</taxon>
        <taxon>Actinomycetes</taxon>
        <taxon>Mycobacteriales</taxon>
        <taxon>Mycobacteriaceae</taxon>
        <taxon>Mycobacteroides</taxon>
        <taxon>Mycobacteroides abscessus</taxon>
    </lineage>
</organism>
<dbReference type="PATRIC" id="fig|1299321.3.peg.5415"/>
<accession>X8DIP6</accession>
<evidence type="ECO:0000313" key="1">
    <source>
        <dbReference type="EMBL" id="EUA67310.1"/>
    </source>
</evidence>